<dbReference type="Proteomes" id="UP000244722">
    <property type="component" value="Unassembled WGS sequence"/>
</dbReference>
<reference evidence="2 3" key="1">
    <citation type="submission" date="2017-04" db="EMBL/GenBank/DDBJ databases">
        <title>Draft genome sequence of Tuber borchii Vittad., a whitish edible truffle.</title>
        <authorList>
            <consortium name="DOE Joint Genome Institute"/>
            <person name="Murat C."/>
            <person name="Kuo A."/>
            <person name="Barry K.W."/>
            <person name="Clum A."/>
            <person name="Dockter R.B."/>
            <person name="Fauchery L."/>
            <person name="Iotti M."/>
            <person name="Kohler A."/>
            <person name="Labutti K."/>
            <person name="Lindquist E.A."/>
            <person name="Lipzen A."/>
            <person name="Ohm R.A."/>
            <person name="Wang M."/>
            <person name="Grigoriev I.V."/>
            <person name="Zambonelli A."/>
            <person name="Martin F.M."/>
        </authorList>
    </citation>
    <scope>NUCLEOTIDE SEQUENCE [LARGE SCALE GENOMIC DNA]</scope>
    <source>
        <strain evidence="2 3">Tbo3840</strain>
    </source>
</reference>
<dbReference type="EMBL" id="NESQ01000167">
    <property type="protein sequence ID" value="PUU77008.1"/>
    <property type="molecule type" value="Genomic_DNA"/>
</dbReference>
<dbReference type="GO" id="GO:0034551">
    <property type="term" value="P:mitochondrial respiratory chain complex III assembly"/>
    <property type="evidence" value="ECO:0007669"/>
    <property type="project" value="TreeGrafter"/>
</dbReference>
<dbReference type="Gene3D" id="2.130.10.30">
    <property type="entry name" value="Regulator of chromosome condensation 1/beta-lactamase-inhibitor protein II"/>
    <property type="match status" value="1"/>
</dbReference>
<dbReference type="STRING" id="42251.A0A2T6ZNE4"/>
<dbReference type="PROSITE" id="PS50012">
    <property type="entry name" value="RCC1_3"/>
    <property type="match status" value="1"/>
</dbReference>
<name>A0A2T6ZNE4_TUBBO</name>
<proteinExistence type="predicted"/>
<keyword evidence="3" id="KW-1185">Reference proteome</keyword>
<dbReference type="PROSITE" id="PS00626">
    <property type="entry name" value="RCC1_2"/>
    <property type="match status" value="1"/>
</dbReference>
<dbReference type="InterPro" id="IPR053245">
    <property type="entry name" value="MitoProcess-Associated"/>
</dbReference>
<dbReference type="PANTHER" id="PTHR47563:SF1">
    <property type="entry name" value="PROTEIN FMP25, MITOCHONDRIAL"/>
    <property type="match status" value="1"/>
</dbReference>
<dbReference type="Pfam" id="PF00415">
    <property type="entry name" value="RCC1"/>
    <property type="match status" value="1"/>
</dbReference>
<accession>A0A2T6ZNE4</accession>
<sequence length="600" mass="64509">MFRPICTASSLRSVLTKQADLGSRFGYYRNVSANPRSRTSFNLSLGNRKTITATVGLLGGLAICQWASGMEVHAEAPPAASTEDLKRKLSVQHIQVENSLQNPGVYAWGNNVGRAVAPDLDETLVKSPRRLPFFDNMLLRDLKLGCNIGVAVTEKGDLLQWGTAYAGGIKTPEVTLKGKNIVKAQLSQDRVFALSKDGTVYSLPMAKKYQLSGTKPSEASWIPGLSSEASIHYRTLKPELGYFESITDIASGLDHILLLTSQGRVFSAAASTSFPARGQTGIPGLTYATRPKDKPYDICYRIPNLSEQKITTIATGDYHSLVCNNKGQVFSFGDNTNGQLGFDYDSENNIVPTPTPLSLKSQYPGRNLTAAVRALAAGGANSYFVVDVEDTQKGRVTSDLLACGTGIFGNLGNGKWTHVQGSPIKVKSLCRLSEYDERANKVIPIRPKYLSVGATHTSAIMGNLTKVDASSSLNSPVHDVNYGADVLWWGNNEYYQLGTGRRANSCVPVYIPPLDPVPDDMIVVKASDMTGSSTQGGSAGKNGIMGGNSGDVGGGMFTGKDQVHRFQITPRKKANVVGRMVEFEQRISCGRGNTAVFSAV</sequence>
<organism evidence="2 3">
    <name type="scientific">Tuber borchii</name>
    <name type="common">White truffle</name>
    <dbReference type="NCBI Taxonomy" id="42251"/>
    <lineage>
        <taxon>Eukaryota</taxon>
        <taxon>Fungi</taxon>
        <taxon>Dikarya</taxon>
        <taxon>Ascomycota</taxon>
        <taxon>Pezizomycotina</taxon>
        <taxon>Pezizomycetes</taxon>
        <taxon>Pezizales</taxon>
        <taxon>Tuberaceae</taxon>
        <taxon>Tuber</taxon>
    </lineage>
</organism>
<evidence type="ECO:0000313" key="2">
    <source>
        <dbReference type="EMBL" id="PUU77008.1"/>
    </source>
</evidence>
<gene>
    <name evidence="2" type="ORF">B9Z19DRAFT_1087174</name>
</gene>
<dbReference type="Pfam" id="PF13540">
    <property type="entry name" value="RCC1_2"/>
    <property type="match status" value="1"/>
</dbReference>
<evidence type="ECO:0000313" key="3">
    <source>
        <dbReference type="Proteomes" id="UP000244722"/>
    </source>
</evidence>
<dbReference type="AlphaFoldDB" id="A0A2T6ZNE4"/>
<comment type="caution">
    <text evidence="2">The sequence shown here is derived from an EMBL/GenBank/DDBJ whole genome shotgun (WGS) entry which is preliminary data.</text>
</comment>
<evidence type="ECO:0000256" key="1">
    <source>
        <dbReference type="PROSITE-ProRule" id="PRU00235"/>
    </source>
</evidence>
<dbReference type="InterPro" id="IPR000408">
    <property type="entry name" value="Reg_chr_condens"/>
</dbReference>
<dbReference type="PANTHER" id="PTHR47563">
    <property type="entry name" value="PROTEIN FMP25, MITOCHONDRIAL"/>
    <property type="match status" value="1"/>
</dbReference>
<protein>
    <submittedName>
        <fullName evidence="2">Regulator of chromosome condensation 1/beta-lactamase-inhibitor protein II</fullName>
    </submittedName>
</protein>
<dbReference type="InterPro" id="IPR009091">
    <property type="entry name" value="RCC1/BLIP-II"/>
</dbReference>
<dbReference type="GO" id="GO:0005743">
    <property type="term" value="C:mitochondrial inner membrane"/>
    <property type="evidence" value="ECO:0007669"/>
    <property type="project" value="TreeGrafter"/>
</dbReference>
<feature type="repeat" description="RCC1" evidence="1">
    <location>
        <begin position="327"/>
        <end position="388"/>
    </location>
</feature>
<dbReference type="OrthoDB" id="10256179at2759"/>
<dbReference type="SUPFAM" id="SSF50985">
    <property type="entry name" value="RCC1/BLIP-II"/>
    <property type="match status" value="1"/>
</dbReference>